<dbReference type="InterPro" id="IPR018688">
    <property type="entry name" value="PpoB2-like"/>
</dbReference>
<keyword evidence="1" id="KW-1133">Transmembrane helix</keyword>
<name>A0A317QST8_9ACTN</name>
<accession>A0A317QST8</accession>
<sequence length="263" mass="27249">MAATHPVPGRTGRSPWTERPVLPVGVLVAAGGAWLALYLIDQWNGAGHRGHVHGGHSWSPGAGWSPSAALAGWGLMVVAMMLPPALPLLRMLQRLAARHRTQHLLVASGAGAFIAVWMAVGVLFVAGEALFSAVAAEAWRPAPQVLVGGVLVLAGAFQLSPLKRRCLTACRSPRTFAVAHWHGERRPAVEAATIGVAYGASCVGCCWALMAVCLAGGTAHLATMVPLAVVMAAERTTRTGLRLVRPTGVAAVLLGLVLLSTAS</sequence>
<dbReference type="EMBL" id="QGTX01000001">
    <property type="protein sequence ID" value="PWW25205.1"/>
    <property type="molecule type" value="Genomic_DNA"/>
</dbReference>
<feature type="transmembrane region" description="Helical" evidence="1">
    <location>
        <begin position="243"/>
        <end position="262"/>
    </location>
</feature>
<dbReference type="Proteomes" id="UP000246661">
    <property type="component" value="Unassembled WGS sequence"/>
</dbReference>
<reference evidence="3" key="1">
    <citation type="submission" date="2018-05" db="EMBL/GenBank/DDBJ databases">
        <authorList>
            <person name="Klenk H.-P."/>
            <person name="Huntemann M."/>
            <person name="Clum A."/>
            <person name="Pillay M."/>
            <person name="Palaniappan K."/>
            <person name="Varghese N."/>
            <person name="Mikhailova N."/>
            <person name="Stamatis D."/>
            <person name="Reddy T."/>
            <person name="Daum C."/>
            <person name="Shapiro N."/>
            <person name="Ivanova N."/>
            <person name="Kyrpides N."/>
            <person name="Woyke T."/>
        </authorList>
    </citation>
    <scope>NUCLEOTIDE SEQUENCE [LARGE SCALE GENOMIC DNA]</scope>
    <source>
        <strain evidence="3">DSM 45417</strain>
    </source>
</reference>
<comment type="caution">
    <text evidence="2">The sequence shown here is derived from an EMBL/GenBank/DDBJ whole genome shotgun (WGS) entry which is preliminary data.</text>
</comment>
<keyword evidence="1" id="KW-0472">Membrane</keyword>
<dbReference type="AlphaFoldDB" id="A0A317QST8"/>
<keyword evidence="3" id="KW-1185">Reference proteome</keyword>
<dbReference type="Pfam" id="PF09948">
    <property type="entry name" value="PpoB2"/>
    <property type="match status" value="1"/>
</dbReference>
<gene>
    <name evidence="2" type="ORF">JD79_04403</name>
</gene>
<protein>
    <submittedName>
        <fullName evidence="2">Putative metal-binding membrane protein</fullName>
    </submittedName>
</protein>
<feature type="transmembrane region" description="Helical" evidence="1">
    <location>
        <begin position="104"/>
        <end position="125"/>
    </location>
</feature>
<feature type="transmembrane region" description="Helical" evidence="1">
    <location>
        <begin position="70"/>
        <end position="92"/>
    </location>
</feature>
<evidence type="ECO:0000256" key="1">
    <source>
        <dbReference type="SAM" id="Phobius"/>
    </source>
</evidence>
<feature type="transmembrane region" description="Helical" evidence="1">
    <location>
        <begin position="195"/>
        <end position="223"/>
    </location>
</feature>
<feature type="transmembrane region" description="Helical" evidence="1">
    <location>
        <begin position="21"/>
        <end position="40"/>
    </location>
</feature>
<evidence type="ECO:0000313" key="3">
    <source>
        <dbReference type="Proteomes" id="UP000246661"/>
    </source>
</evidence>
<organism evidence="2 3">
    <name type="scientific">Geodermatophilus normandii</name>
    <dbReference type="NCBI Taxonomy" id="1137989"/>
    <lineage>
        <taxon>Bacteria</taxon>
        <taxon>Bacillati</taxon>
        <taxon>Actinomycetota</taxon>
        <taxon>Actinomycetes</taxon>
        <taxon>Geodermatophilales</taxon>
        <taxon>Geodermatophilaceae</taxon>
        <taxon>Geodermatophilus</taxon>
    </lineage>
</organism>
<evidence type="ECO:0000313" key="2">
    <source>
        <dbReference type="EMBL" id="PWW25205.1"/>
    </source>
</evidence>
<proteinExistence type="predicted"/>
<keyword evidence="1" id="KW-0812">Transmembrane</keyword>